<dbReference type="PANTHER" id="PTHR12286">
    <property type="entry name" value="SACCHAROPINE DEHYDROGENASE-LIKE OXIDOREDUCTASE"/>
    <property type="match status" value="1"/>
</dbReference>
<dbReference type="InterPro" id="IPR036291">
    <property type="entry name" value="NAD(P)-bd_dom_sf"/>
</dbReference>
<protein>
    <recommendedName>
        <fullName evidence="3">Saccharopine dehydrogenase NADP binding domain-containing protein</fullName>
    </recommendedName>
</protein>
<evidence type="ECO:0000259" key="3">
    <source>
        <dbReference type="Pfam" id="PF03435"/>
    </source>
</evidence>
<dbReference type="OrthoDB" id="10268090at2759"/>
<gene>
    <name evidence="4" type="ORF">IWW39_005436</name>
</gene>
<dbReference type="GO" id="GO:0005886">
    <property type="term" value="C:plasma membrane"/>
    <property type="evidence" value="ECO:0007669"/>
    <property type="project" value="TreeGrafter"/>
</dbReference>
<keyword evidence="2" id="KW-0812">Transmembrane</keyword>
<evidence type="ECO:0000313" key="5">
    <source>
        <dbReference type="Proteomes" id="UP001151516"/>
    </source>
</evidence>
<dbReference type="Proteomes" id="UP001151516">
    <property type="component" value="Unassembled WGS sequence"/>
</dbReference>
<reference evidence="4" key="1">
    <citation type="submission" date="2022-07" db="EMBL/GenBank/DDBJ databases">
        <title>Phylogenomic reconstructions and comparative analyses of Kickxellomycotina fungi.</title>
        <authorList>
            <person name="Reynolds N.K."/>
            <person name="Stajich J.E."/>
            <person name="Barry K."/>
            <person name="Grigoriev I.V."/>
            <person name="Crous P."/>
            <person name="Smith M.E."/>
        </authorList>
    </citation>
    <scope>NUCLEOTIDE SEQUENCE</scope>
    <source>
        <strain evidence="4">CBS 109367</strain>
    </source>
</reference>
<dbReference type="AlphaFoldDB" id="A0A9W8G9Z0"/>
<evidence type="ECO:0000256" key="1">
    <source>
        <dbReference type="ARBA" id="ARBA00038048"/>
    </source>
</evidence>
<proteinExistence type="inferred from homology"/>
<name>A0A9W8G9Z0_9FUNG</name>
<keyword evidence="5" id="KW-1185">Reference proteome</keyword>
<comment type="caution">
    <text evidence="4">The sequence shown here is derived from an EMBL/GenBank/DDBJ whole genome shotgun (WGS) entry which is preliminary data.</text>
</comment>
<organism evidence="4 5">
    <name type="scientific">Coemansia spiralis</name>
    <dbReference type="NCBI Taxonomy" id="417178"/>
    <lineage>
        <taxon>Eukaryota</taxon>
        <taxon>Fungi</taxon>
        <taxon>Fungi incertae sedis</taxon>
        <taxon>Zoopagomycota</taxon>
        <taxon>Kickxellomycotina</taxon>
        <taxon>Kickxellomycetes</taxon>
        <taxon>Kickxellales</taxon>
        <taxon>Kickxellaceae</taxon>
        <taxon>Coemansia</taxon>
    </lineage>
</organism>
<feature type="domain" description="Saccharopine dehydrogenase NADP binding" evidence="3">
    <location>
        <begin position="9"/>
        <end position="141"/>
    </location>
</feature>
<evidence type="ECO:0000313" key="4">
    <source>
        <dbReference type="EMBL" id="KAJ2683556.1"/>
    </source>
</evidence>
<accession>A0A9W8G9Z0</accession>
<dbReference type="GO" id="GO:0005739">
    <property type="term" value="C:mitochondrion"/>
    <property type="evidence" value="ECO:0007669"/>
    <property type="project" value="TreeGrafter"/>
</dbReference>
<keyword evidence="2" id="KW-1133">Transmembrane helix</keyword>
<dbReference type="InterPro" id="IPR005097">
    <property type="entry name" value="Sacchrp_dh_NADP-bd"/>
</dbReference>
<dbReference type="SUPFAM" id="SSF51735">
    <property type="entry name" value="NAD(P)-binding Rossmann-fold domains"/>
    <property type="match status" value="1"/>
</dbReference>
<evidence type="ECO:0000256" key="2">
    <source>
        <dbReference type="SAM" id="Phobius"/>
    </source>
</evidence>
<comment type="similarity">
    <text evidence="1">Belongs to the saccharopine dehydrogenase family.</text>
</comment>
<dbReference type="Pfam" id="PF03435">
    <property type="entry name" value="Sacchrp_dh_NADP"/>
    <property type="match status" value="1"/>
</dbReference>
<keyword evidence="2" id="KW-0472">Membrane</keyword>
<dbReference type="InterPro" id="IPR051276">
    <property type="entry name" value="Saccharopine_DH-like_oxidrdct"/>
</dbReference>
<sequence length="431" mass="46828">MSDNRKYDILVWGATSFTGTRLVEYLALNSPPGTRVALGGRNKGKLEGVKQSLAAKLSNVAIDVGAMDIVVGDSADLERLCEIVAQTKVVASTVGPYTAYGSELVRACVARGADYCDITGEFPWVKKMHRELNDEAARKNVHIASMCGFDCIPADLGCFMLAQYARDELNQPLQHVKGSIVGIRGGVSGGTLATLVNQISVEKKLLWRKLKSMVSSNSGARRSAGRQRNGSGKSFQRGIIHYDDTLQRWQTFWIMSMVNSQTAGWAGRTLNYGPGFSYSESMSAHNLLHAIGIAIGLLYGLLLMMFRPTRYILYALRIVPRPGEGPGEEFTRNGFFSLHMEASTASGTFYGKVSGTSDPGYGETITYMGESALCLAFDRDKTFRPGVYPPSVIMGAALLRRLRDKGCQFDVGRAPIAAVANASDQGSKKEK</sequence>
<dbReference type="PANTHER" id="PTHR12286:SF5">
    <property type="entry name" value="SACCHAROPINE DEHYDROGENASE-LIKE OXIDOREDUCTASE"/>
    <property type="match status" value="1"/>
</dbReference>
<feature type="transmembrane region" description="Helical" evidence="2">
    <location>
        <begin position="287"/>
        <end position="306"/>
    </location>
</feature>
<dbReference type="GO" id="GO:0005811">
    <property type="term" value="C:lipid droplet"/>
    <property type="evidence" value="ECO:0007669"/>
    <property type="project" value="TreeGrafter"/>
</dbReference>
<dbReference type="EMBL" id="JANBTX010000279">
    <property type="protein sequence ID" value="KAJ2683556.1"/>
    <property type="molecule type" value="Genomic_DNA"/>
</dbReference>
<dbReference type="GO" id="GO:0009247">
    <property type="term" value="P:glycolipid biosynthetic process"/>
    <property type="evidence" value="ECO:0007669"/>
    <property type="project" value="TreeGrafter"/>
</dbReference>
<dbReference type="Gene3D" id="3.40.50.720">
    <property type="entry name" value="NAD(P)-binding Rossmann-like Domain"/>
    <property type="match status" value="1"/>
</dbReference>